<name>A0A507AP20_9PEZI</name>
<dbReference type="InterPro" id="IPR013083">
    <property type="entry name" value="Znf_RING/FYVE/PHD"/>
</dbReference>
<comment type="caution">
    <text evidence="2">The sequence shown here is derived from an EMBL/GenBank/DDBJ whole genome shotgun (WGS) entry which is preliminary data.</text>
</comment>
<dbReference type="EMBL" id="SKBQ01000078">
    <property type="protein sequence ID" value="TPX08436.1"/>
    <property type="molecule type" value="Genomic_DNA"/>
</dbReference>
<reference evidence="2 3" key="1">
    <citation type="submission" date="2019-06" db="EMBL/GenBank/DDBJ databases">
        <title>Draft genome sequence of the filamentous fungus Phialemoniopsis curvata isolated from diesel fuel.</title>
        <authorList>
            <person name="Varaljay V.A."/>
            <person name="Lyon W.J."/>
            <person name="Crouch A.L."/>
            <person name="Drake C.E."/>
            <person name="Hollomon J.M."/>
            <person name="Nadeau L.J."/>
            <person name="Nunn H.S."/>
            <person name="Stevenson B.S."/>
            <person name="Bojanowski C.L."/>
            <person name="Crookes-Goodson W.J."/>
        </authorList>
    </citation>
    <scope>NUCLEOTIDE SEQUENCE [LARGE SCALE GENOMIC DNA]</scope>
    <source>
        <strain evidence="2 3">D216</strain>
    </source>
</reference>
<dbReference type="Gene3D" id="3.30.40.10">
    <property type="entry name" value="Zinc/RING finger domain, C3HC4 (zinc finger)"/>
    <property type="match status" value="1"/>
</dbReference>
<evidence type="ECO:0000313" key="2">
    <source>
        <dbReference type="EMBL" id="TPX08436.1"/>
    </source>
</evidence>
<dbReference type="RefSeq" id="XP_030990147.1">
    <property type="nucleotide sequence ID" value="XM_031132628.1"/>
</dbReference>
<dbReference type="InParanoid" id="A0A507AP20"/>
<organism evidence="2 3">
    <name type="scientific">Thyridium curvatum</name>
    <dbReference type="NCBI Taxonomy" id="1093900"/>
    <lineage>
        <taxon>Eukaryota</taxon>
        <taxon>Fungi</taxon>
        <taxon>Dikarya</taxon>
        <taxon>Ascomycota</taxon>
        <taxon>Pezizomycotina</taxon>
        <taxon>Sordariomycetes</taxon>
        <taxon>Sordariomycetidae</taxon>
        <taxon>Thyridiales</taxon>
        <taxon>Thyridiaceae</taxon>
        <taxon>Thyridium</taxon>
    </lineage>
</organism>
<protein>
    <recommendedName>
        <fullName evidence="4">RING-type domain-containing protein</fullName>
    </recommendedName>
</protein>
<dbReference type="GeneID" id="41977500"/>
<feature type="region of interest" description="Disordered" evidence="1">
    <location>
        <begin position="82"/>
        <end position="110"/>
    </location>
</feature>
<dbReference type="Proteomes" id="UP000319257">
    <property type="component" value="Unassembled WGS sequence"/>
</dbReference>
<dbReference type="AlphaFoldDB" id="A0A507AP20"/>
<feature type="compositionally biased region" description="Polar residues" evidence="1">
    <location>
        <begin position="209"/>
        <end position="233"/>
    </location>
</feature>
<evidence type="ECO:0000313" key="3">
    <source>
        <dbReference type="Proteomes" id="UP000319257"/>
    </source>
</evidence>
<evidence type="ECO:0008006" key="4">
    <source>
        <dbReference type="Google" id="ProtNLM"/>
    </source>
</evidence>
<gene>
    <name evidence="2" type="ORF">E0L32_010053</name>
</gene>
<feature type="compositionally biased region" description="Basic and acidic residues" evidence="1">
    <location>
        <begin position="94"/>
        <end position="108"/>
    </location>
</feature>
<sequence>MPKAGGSKNKAKPEVQLPDFPDHTDWTGCSKAETYHACESRGLATAGSKNHRIKLLFLHSAAKGHRPAILWVQGKNQEAITTSETRWKKAKYRNHPDRPPRPSEKPVDHTSPTDCHIITVGPPNSPPLPDIPFLPMERMEQDQLPRADQLLAKPVAGAMHDTMMQTANIVLDGTRLFIVASAEMTTLPIPTSTFTFFDPRDKSVTTVVKNNIKSSSGRDASTSTVPRRSTDTPLPSPLDMELYGVQGRRALESQRGALPANPSARFQIRTFADSTCPVCCRPCAENDGQTPSEGDDTTPGARPDSTLHCTSCGHHAHRQCFHVWAEFLALYAGRLSCAVCLQPWSQRGDWGVPGLRKDALQKKAEREWHLRDVAWEKEAEKARLLGGW</sequence>
<proteinExistence type="predicted"/>
<feature type="region of interest" description="Disordered" evidence="1">
    <location>
        <begin position="1"/>
        <end position="23"/>
    </location>
</feature>
<dbReference type="OrthoDB" id="2122982at2759"/>
<accession>A0A507AP20</accession>
<evidence type="ECO:0000256" key="1">
    <source>
        <dbReference type="SAM" id="MobiDB-lite"/>
    </source>
</evidence>
<dbReference type="SUPFAM" id="SSF57850">
    <property type="entry name" value="RING/U-box"/>
    <property type="match status" value="1"/>
</dbReference>
<feature type="region of interest" description="Disordered" evidence="1">
    <location>
        <begin position="209"/>
        <end position="239"/>
    </location>
</feature>
<keyword evidence="3" id="KW-1185">Reference proteome</keyword>